<dbReference type="Proteomes" id="UP000064912">
    <property type="component" value="Chromosome"/>
</dbReference>
<dbReference type="Pfam" id="PF01979">
    <property type="entry name" value="Amidohydro_1"/>
    <property type="match status" value="1"/>
</dbReference>
<dbReference type="AlphaFoldDB" id="A0A0D6B5Y3"/>
<evidence type="ECO:0000313" key="5">
    <source>
        <dbReference type="Proteomes" id="UP000064912"/>
    </source>
</evidence>
<dbReference type="InterPro" id="IPR050287">
    <property type="entry name" value="MTA/SAH_deaminase"/>
</dbReference>
<dbReference type="PATRIC" id="fig|35806.4.peg.3154"/>
<comment type="similarity">
    <text evidence="1">Belongs to the metallo-dependent hydrolases superfamily. ATZ/TRZ family.</text>
</comment>
<proteinExistence type="inferred from homology"/>
<dbReference type="InterPro" id="IPR006680">
    <property type="entry name" value="Amidohydro-rel"/>
</dbReference>
<evidence type="ECO:0000259" key="3">
    <source>
        <dbReference type="Pfam" id="PF01979"/>
    </source>
</evidence>
<dbReference type="EMBL" id="AP014800">
    <property type="protein sequence ID" value="BAQ70215.1"/>
    <property type="molecule type" value="Genomic_DNA"/>
</dbReference>
<protein>
    <recommendedName>
        <fullName evidence="3">Amidohydrolase-related domain-containing protein</fullName>
    </recommendedName>
</protein>
<dbReference type="eggNOG" id="COG0402">
    <property type="taxonomic scope" value="Bacteria"/>
</dbReference>
<accession>A0A0D6B5Y3</accession>
<dbReference type="Gene3D" id="2.30.40.10">
    <property type="entry name" value="Urease, subunit C, domain 1"/>
    <property type="match status" value="1"/>
</dbReference>
<reference evidence="4 5" key="1">
    <citation type="submission" date="2015-02" db="EMBL/GenBank/DDBJ databases">
        <title>Genome sequene of Rhodovulum sulfidophilum DSM 2351.</title>
        <authorList>
            <person name="Nagao N."/>
        </authorList>
    </citation>
    <scope>NUCLEOTIDE SEQUENCE [LARGE SCALE GENOMIC DNA]</scope>
    <source>
        <strain evidence="4 5">DSM 2351</strain>
    </source>
</reference>
<organism evidence="4 5">
    <name type="scientific">Rhodovulum sulfidophilum</name>
    <name type="common">Rhodobacter sulfidophilus</name>
    <dbReference type="NCBI Taxonomy" id="35806"/>
    <lineage>
        <taxon>Bacteria</taxon>
        <taxon>Pseudomonadati</taxon>
        <taxon>Pseudomonadota</taxon>
        <taxon>Alphaproteobacteria</taxon>
        <taxon>Rhodobacterales</taxon>
        <taxon>Paracoccaceae</taxon>
        <taxon>Rhodovulum</taxon>
    </lineage>
</organism>
<feature type="domain" description="Amidohydrolase-related" evidence="3">
    <location>
        <begin position="61"/>
        <end position="416"/>
    </location>
</feature>
<dbReference type="GO" id="GO:0016810">
    <property type="term" value="F:hydrolase activity, acting on carbon-nitrogen (but not peptide) bonds"/>
    <property type="evidence" value="ECO:0007669"/>
    <property type="project" value="InterPro"/>
</dbReference>
<evidence type="ECO:0000256" key="1">
    <source>
        <dbReference type="ARBA" id="ARBA00006745"/>
    </source>
</evidence>
<dbReference type="PANTHER" id="PTHR43794">
    <property type="entry name" value="AMINOHYDROLASE SSNA-RELATED"/>
    <property type="match status" value="1"/>
</dbReference>
<gene>
    <name evidence="4" type="ORF">NHU_03071</name>
</gene>
<dbReference type="SUPFAM" id="SSF51556">
    <property type="entry name" value="Metallo-dependent hydrolases"/>
    <property type="match status" value="1"/>
</dbReference>
<dbReference type="InterPro" id="IPR011059">
    <property type="entry name" value="Metal-dep_hydrolase_composite"/>
</dbReference>
<evidence type="ECO:0000256" key="2">
    <source>
        <dbReference type="ARBA" id="ARBA00022801"/>
    </source>
</evidence>
<evidence type="ECO:0000313" key="4">
    <source>
        <dbReference type="EMBL" id="BAQ70215.1"/>
    </source>
</evidence>
<dbReference type="Gene3D" id="3.20.20.140">
    <property type="entry name" value="Metal-dependent hydrolases"/>
    <property type="match status" value="1"/>
</dbReference>
<name>A0A0D6B5Y3_RHOSU</name>
<dbReference type="PANTHER" id="PTHR43794:SF11">
    <property type="entry name" value="AMIDOHYDROLASE-RELATED DOMAIN-CONTAINING PROTEIN"/>
    <property type="match status" value="1"/>
</dbReference>
<keyword evidence="2" id="KW-0378">Hydrolase</keyword>
<dbReference type="InterPro" id="IPR032466">
    <property type="entry name" value="Metal_Hydrolase"/>
</dbReference>
<dbReference type="SUPFAM" id="SSF51338">
    <property type="entry name" value="Composite domain of metallo-dependent hydrolases"/>
    <property type="match status" value="1"/>
</dbReference>
<sequence>MTHPSPDLLVDGATILTSDPARPFLKTGWVEVTAGRITAIRDTRPERIAPATRIVPGEGRVLTPGFVNVHTHAILSMVRGVAEDMGFAPAYTMGVPHGHDVRPDEAHALAQLGALEALSFGSTLINDSFTHQEIALPAMAGTGLRAFGCGRIHDVDFTRVHLGEWRHDDAIGDWTLGLASDLIAAFHDPEGLRTGVVLAPHAPDTCSRALLGRVRELRDAHGLKINTHVSQSRVEVDFIRERDGMTPPQLLDEVGLLDESLIGAHCIHLTDDDIVRLGRGRATLAHVAKGNQTHGCIAPTAKLRQAGMNLALATDNMHADMVEVMRWALASGRLQEGGVNETWQPAAMFEAATMGGAQALGLEAEIGSIETGKRADLVLFDFRRPHLRPLTDVLGTLVHTGQGRDVETVIVGGEVVIEGGEPLRVDRMAVLEAAEAAAAALWDRARAEAARPR</sequence>
<dbReference type="KEGG" id="rsu:NHU_03071"/>